<proteinExistence type="predicted"/>
<dbReference type="RefSeq" id="WP_084972920.1">
    <property type="nucleotide sequence ID" value="NZ_NCUX01000024.1"/>
</dbReference>
<evidence type="ECO:0000259" key="1">
    <source>
        <dbReference type="Pfam" id="PF10020"/>
    </source>
</evidence>
<dbReference type="Pfam" id="PF22886">
    <property type="entry name" value="DUF7021"/>
    <property type="match status" value="1"/>
</dbReference>
<organism evidence="3 4">
    <name type="scientific">Streptococcus oralis subsp. dentisani</name>
    <dbReference type="NCBI Taxonomy" id="1458253"/>
    <lineage>
        <taxon>Bacteria</taxon>
        <taxon>Bacillati</taxon>
        <taxon>Bacillota</taxon>
        <taxon>Bacilli</taxon>
        <taxon>Lactobacillales</taxon>
        <taxon>Streptococcaceae</taxon>
        <taxon>Streptococcus</taxon>
    </lineage>
</organism>
<dbReference type="EMBL" id="NCUX01000024">
    <property type="protein sequence ID" value="ORO80468.1"/>
    <property type="molecule type" value="Genomic_DNA"/>
</dbReference>
<dbReference type="Pfam" id="PF10020">
    <property type="entry name" value="DUF2262"/>
    <property type="match status" value="1"/>
</dbReference>
<comment type="caution">
    <text evidence="3">The sequence shown here is derived from an EMBL/GenBank/DDBJ whole genome shotgun (WGS) entry which is preliminary data.</text>
</comment>
<feature type="domain" description="DUF2262" evidence="1">
    <location>
        <begin position="150"/>
        <end position="287"/>
    </location>
</feature>
<dbReference type="InterPro" id="IPR054286">
    <property type="entry name" value="DUF7021"/>
</dbReference>
<evidence type="ECO:0000313" key="4">
    <source>
        <dbReference type="Proteomes" id="UP000193780"/>
    </source>
</evidence>
<dbReference type="Proteomes" id="UP000193780">
    <property type="component" value="Unassembled WGS sequence"/>
</dbReference>
<sequence>MMNSLKKTFEKTIGDFEKEFCGEVVELLIITLQNVGGAAVLKNGWKLPSVHFVASVNVETKEFSETEGRLEWLVSPEEYEEKGLLYSYSFEPYQIHHIKCQKRPFMELEPYMSEVANNCYHLLEYLDDQSSDSRLETLIETYQKPVIIQDDIGEFTLNRAYSWFEGFITYEGGGKIHAIFAASADESLPPSCFDDLKKFMGTFQVQDTRIKDYIVKELWETAQDWIDSDENDVELTEEYFTNSLSLSELSINEDGELTLYYDDSEEIFAGHAIEVVIDKEGEILRADLVG</sequence>
<feature type="domain" description="DUF7021" evidence="2">
    <location>
        <begin position="14"/>
        <end position="142"/>
    </location>
</feature>
<gene>
    <name evidence="3" type="ORF">B7708_00360</name>
</gene>
<evidence type="ECO:0000259" key="2">
    <source>
        <dbReference type="Pfam" id="PF22886"/>
    </source>
</evidence>
<protein>
    <submittedName>
        <fullName evidence="3">Uncharacterized protein</fullName>
    </submittedName>
</protein>
<name>A0A1X1J514_STROR</name>
<reference evidence="3 4" key="1">
    <citation type="journal article" date="2016" name="Eur. J. Clin. Microbiol. Infect. Dis.">
        <title>Whole genome sequencing as a tool for phylogenetic analysis of clinical strains of Mitis group streptococci.</title>
        <authorList>
            <person name="Rasmussen L.H."/>
            <person name="Dargis R."/>
            <person name="Hojholt K."/>
            <person name="Christensen J.J."/>
            <person name="Skovgaard O."/>
            <person name="Justesen U.S."/>
            <person name="Rosenvinge F.S."/>
            <person name="Moser C."/>
            <person name="Lukjancenko O."/>
            <person name="Rasmussen S."/>
            <person name="Nielsen X.C."/>
        </authorList>
    </citation>
    <scope>NUCLEOTIDE SEQUENCE [LARGE SCALE GENOMIC DNA]</scope>
    <source>
        <strain evidence="3 4">RH_9883_08</strain>
    </source>
</reference>
<accession>A0A1X1J514</accession>
<dbReference type="InterPro" id="IPR019260">
    <property type="entry name" value="DUF2262"/>
</dbReference>
<dbReference type="AlphaFoldDB" id="A0A1X1J514"/>
<evidence type="ECO:0000313" key="3">
    <source>
        <dbReference type="EMBL" id="ORO80468.1"/>
    </source>
</evidence>